<evidence type="ECO:0000259" key="8">
    <source>
        <dbReference type="PROSITE" id="PS50059"/>
    </source>
</evidence>
<keyword evidence="7" id="KW-1133">Transmembrane helix</keyword>
<feature type="region of interest" description="Disordered" evidence="6">
    <location>
        <begin position="139"/>
        <end position="206"/>
    </location>
</feature>
<feature type="compositionally biased region" description="Basic and acidic residues" evidence="6">
    <location>
        <begin position="152"/>
        <end position="161"/>
    </location>
</feature>
<feature type="compositionally biased region" description="Acidic residues" evidence="6">
    <location>
        <begin position="142"/>
        <end position="151"/>
    </location>
</feature>
<feature type="compositionally biased region" description="Basic and acidic residues" evidence="6">
    <location>
        <begin position="593"/>
        <end position="612"/>
    </location>
</feature>
<evidence type="ECO:0000256" key="6">
    <source>
        <dbReference type="SAM" id="MobiDB-lite"/>
    </source>
</evidence>
<evidence type="ECO:0000256" key="2">
    <source>
        <dbReference type="ARBA" id="ARBA00013194"/>
    </source>
</evidence>
<feature type="region of interest" description="Disordered" evidence="6">
    <location>
        <begin position="376"/>
        <end position="398"/>
    </location>
</feature>
<dbReference type="AlphaFoldDB" id="A0AAE0EFH8"/>
<feature type="compositionally biased region" description="Basic residues" evidence="6">
    <location>
        <begin position="247"/>
        <end position="262"/>
    </location>
</feature>
<keyword evidence="3 5" id="KW-0697">Rotamase</keyword>
<dbReference type="EMBL" id="JANJYJ010000002">
    <property type="protein sequence ID" value="KAK3225877.1"/>
    <property type="molecule type" value="Genomic_DNA"/>
</dbReference>
<feature type="compositionally biased region" description="Basic and acidic residues" evidence="6">
    <location>
        <begin position="471"/>
        <end position="482"/>
    </location>
</feature>
<gene>
    <name evidence="9" type="ORF">Dsin_005739</name>
</gene>
<protein>
    <recommendedName>
        <fullName evidence="2 5">peptidylprolyl isomerase</fullName>
        <ecNumber evidence="2 5">5.2.1.8</ecNumber>
    </recommendedName>
</protein>
<evidence type="ECO:0000256" key="7">
    <source>
        <dbReference type="SAM" id="Phobius"/>
    </source>
</evidence>
<feature type="region of interest" description="Disordered" evidence="6">
    <location>
        <begin position="411"/>
        <end position="620"/>
    </location>
</feature>
<dbReference type="InterPro" id="IPR046357">
    <property type="entry name" value="PPIase_dom_sf"/>
</dbReference>
<dbReference type="Pfam" id="PF17800">
    <property type="entry name" value="NPL"/>
    <property type="match status" value="1"/>
</dbReference>
<sequence length="735" mass="82441">MAFWGLFNFSIQFLFALFHIFRFLVTFFFVIVLLAGLVLKPGQPFTHTADDAKGRLHISVATLATLVTGTETKKSVVQCNVGNRSPVFLCSLFPEKFETCQLNLEFEEADDVVFSVIGPLNVHLTGYFYGGGRNHNLKDESESFGEDIADTETERSTPRSDDDYDGNDSFIDDSDPKLFPLSPLSDDGVTDKTLNRKKAKKGKGSRIRLRKYKLSESDNDSGTQQQMLEKGTAALALDSEDEDVNRKKAKKGKGSRRRLRKYKLSESDNDIGKQQHMLENGTAALALDSEDEDMNRKEAKKGKGSRRRLRKYKLSESDNDSGTQQQMLENGTAALALDSEDEHVLPISSLCKADHTTKSRNLVVGEKVIDENDYADLDSKSGNFEAEEKADIENGETKFETLQKDVEIKTDAVVSDESERGDDLQHQSVPSSKVEAENGATPKKKRKDQAKGENGLQADSSYDNIECMVIKNDETSRDELKAQNKGHYLPVGNEQNQKQANDKKGADLPPSSQVAPKKRKKREREPEEEEEKSFEADSSYSVNNDGKSQQVEVKSDSIDKDLPMRIEQIEKEVNDDQPEEKEMKKKKKKKRRIQEDGKDMNMETDEKNKSVDNKPSQTRTLPDGLEIEELEIGKPYGKVAALGKKIGIRYIGKLKENGQEFNSNLDSSRPYKFRLGDEDIIDGLNIGVEGMRVGDKRRLVIPPSMGYGSEGDGLNVPPNSWLIYDVELVKVRSVK</sequence>
<feature type="compositionally biased region" description="Polar residues" evidence="6">
    <location>
        <begin position="320"/>
        <end position="329"/>
    </location>
</feature>
<dbReference type="InterPro" id="IPR001179">
    <property type="entry name" value="PPIase_FKBP_dom"/>
</dbReference>
<feature type="compositionally biased region" description="Basic and acidic residues" evidence="6">
    <location>
        <begin position="386"/>
        <end position="398"/>
    </location>
</feature>
<dbReference type="GO" id="GO:0003755">
    <property type="term" value="F:peptidyl-prolyl cis-trans isomerase activity"/>
    <property type="evidence" value="ECO:0007669"/>
    <property type="project" value="UniProtKB-KW"/>
</dbReference>
<keyword evidence="7" id="KW-0812">Transmembrane</keyword>
<reference evidence="9" key="1">
    <citation type="journal article" date="2023" name="Plant J.">
        <title>Genome sequences and population genomics provide insights into the demographic history, inbreeding, and mutation load of two 'living fossil' tree species of Dipteronia.</title>
        <authorList>
            <person name="Feng Y."/>
            <person name="Comes H.P."/>
            <person name="Chen J."/>
            <person name="Zhu S."/>
            <person name="Lu R."/>
            <person name="Zhang X."/>
            <person name="Li P."/>
            <person name="Qiu J."/>
            <person name="Olsen K.M."/>
            <person name="Qiu Y."/>
        </authorList>
    </citation>
    <scope>NUCLEOTIDE SEQUENCE</scope>
    <source>
        <strain evidence="9">NBL</strain>
    </source>
</reference>
<comment type="catalytic activity">
    <reaction evidence="1 5">
        <text>[protein]-peptidylproline (omega=180) = [protein]-peptidylproline (omega=0)</text>
        <dbReference type="Rhea" id="RHEA:16237"/>
        <dbReference type="Rhea" id="RHEA-COMP:10747"/>
        <dbReference type="Rhea" id="RHEA-COMP:10748"/>
        <dbReference type="ChEBI" id="CHEBI:83833"/>
        <dbReference type="ChEBI" id="CHEBI:83834"/>
        <dbReference type="EC" id="5.2.1.8"/>
    </reaction>
</comment>
<feature type="transmembrane region" description="Helical" evidence="7">
    <location>
        <begin position="12"/>
        <end position="39"/>
    </location>
</feature>
<evidence type="ECO:0000256" key="1">
    <source>
        <dbReference type="ARBA" id="ARBA00000971"/>
    </source>
</evidence>
<dbReference type="Proteomes" id="UP001281410">
    <property type="component" value="Unassembled WGS sequence"/>
</dbReference>
<evidence type="ECO:0000313" key="10">
    <source>
        <dbReference type="Proteomes" id="UP001281410"/>
    </source>
</evidence>
<evidence type="ECO:0000256" key="4">
    <source>
        <dbReference type="ARBA" id="ARBA00023235"/>
    </source>
</evidence>
<dbReference type="SUPFAM" id="SSF54534">
    <property type="entry name" value="FKBP-like"/>
    <property type="match status" value="1"/>
</dbReference>
<dbReference type="Pfam" id="PF00254">
    <property type="entry name" value="FKBP_C"/>
    <property type="match status" value="1"/>
</dbReference>
<proteinExistence type="predicted"/>
<feature type="compositionally biased region" description="Basic and acidic residues" evidence="6">
    <location>
        <begin position="553"/>
        <end position="574"/>
    </location>
</feature>
<dbReference type="PANTHER" id="PTHR43811:SF48">
    <property type="entry name" value="PEPTIDYL-PROLYL CIS-TRANS ISOMERASE FKBP43"/>
    <property type="match status" value="1"/>
</dbReference>
<dbReference type="EC" id="5.2.1.8" evidence="2 5"/>
<feature type="compositionally biased region" description="Basic residues" evidence="6">
    <location>
        <begin position="195"/>
        <end position="206"/>
    </location>
</feature>
<feature type="region of interest" description="Disordered" evidence="6">
    <location>
        <begin position="234"/>
        <end position="332"/>
    </location>
</feature>
<evidence type="ECO:0000256" key="5">
    <source>
        <dbReference type="PROSITE-ProRule" id="PRU00277"/>
    </source>
</evidence>
<keyword evidence="7" id="KW-0472">Membrane</keyword>
<feature type="compositionally biased region" description="Polar residues" evidence="6">
    <location>
        <begin position="536"/>
        <end position="552"/>
    </location>
</feature>
<comment type="caution">
    <text evidence="9">The sequence shown here is derived from an EMBL/GenBank/DDBJ whole genome shotgun (WGS) entry which is preliminary data.</text>
</comment>
<feature type="compositionally biased region" description="Acidic residues" evidence="6">
    <location>
        <begin position="162"/>
        <end position="173"/>
    </location>
</feature>
<accession>A0AAE0EFH8</accession>
<dbReference type="Gene3D" id="3.10.50.40">
    <property type="match status" value="1"/>
</dbReference>
<organism evidence="9 10">
    <name type="scientific">Dipteronia sinensis</name>
    <dbReference type="NCBI Taxonomy" id="43782"/>
    <lineage>
        <taxon>Eukaryota</taxon>
        <taxon>Viridiplantae</taxon>
        <taxon>Streptophyta</taxon>
        <taxon>Embryophyta</taxon>
        <taxon>Tracheophyta</taxon>
        <taxon>Spermatophyta</taxon>
        <taxon>Magnoliopsida</taxon>
        <taxon>eudicotyledons</taxon>
        <taxon>Gunneridae</taxon>
        <taxon>Pentapetalae</taxon>
        <taxon>rosids</taxon>
        <taxon>malvids</taxon>
        <taxon>Sapindales</taxon>
        <taxon>Sapindaceae</taxon>
        <taxon>Hippocastanoideae</taxon>
        <taxon>Acereae</taxon>
        <taxon>Dipteronia</taxon>
    </lineage>
</organism>
<dbReference type="InterPro" id="IPR041232">
    <property type="entry name" value="NPL"/>
</dbReference>
<feature type="domain" description="PPIase FKBP-type" evidence="8">
    <location>
        <begin position="643"/>
        <end position="732"/>
    </location>
</feature>
<evidence type="ECO:0000256" key="3">
    <source>
        <dbReference type="ARBA" id="ARBA00023110"/>
    </source>
</evidence>
<evidence type="ECO:0000313" key="9">
    <source>
        <dbReference type="EMBL" id="KAK3225877.1"/>
    </source>
</evidence>
<dbReference type="PANTHER" id="PTHR43811">
    <property type="entry name" value="FKBP-TYPE PEPTIDYL-PROLYL CIS-TRANS ISOMERASE FKPA"/>
    <property type="match status" value="1"/>
</dbReference>
<feature type="compositionally biased region" description="Basic residues" evidence="6">
    <location>
        <begin position="298"/>
        <end position="312"/>
    </location>
</feature>
<keyword evidence="10" id="KW-1185">Reference proteome</keyword>
<name>A0AAE0EFH8_9ROSI</name>
<keyword evidence="4 5" id="KW-0413">Isomerase</keyword>
<feature type="compositionally biased region" description="Basic and acidic residues" evidence="6">
    <location>
        <begin position="263"/>
        <end position="273"/>
    </location>
</feature>
<dbReference type="PROSITE" id="PS50059">
    <property type="entry name" value="FKBP_PPIASE"/>
    <property type="match status" value="1"/>
</dbReference>
<dbReference type="Gene3D" id="2.60.120.340">
    <property type="entry name" value="Nucleoplasmin core domain"/>
    <property type="match status" value="1"/>
</dbReference>